<comment type="caution">
    <text evidence="7">The sequence shown here is derived from an EMBL/GenBank/DDBJ whole genome shotgun (WGS) entry which is preliminary data.</text>
</comment>
<sequence>MTGLNFPKRYLIVISTSISTCVCYIERVGFYIAYIVAADGAGVSQSSKGVTLSTCFHGHACSQVPSGWEAQKIGGRTSILLLSFVLWSSTCFLVPLDPNRVITLAVARFLVDVAQGMYLGATMGMLVLPTLVKLKGSESVFLAEAGLGVLWSLLWYKYASDPPRSEHPKAATAGFGESLLPIKPSQKTKVENGGSEMGSSKMIPYLNMFIFSNIGGVVANHLFTKRILSVTIALKFLNTIGFLVASFALIAIPIFRTSAVNHMDIAPRYARIVIRVSNTVGTLAALPSLLLELPLLIFQVLEAGEHFFVIPGLVCIFSSFIFLLISTGEIIFY</sequence>
<keyword evidence="3 6" id="KW-1133">Transmembrane helix</keyword>
<evidence type="ECO:0000256" key="5">
    <source>
        <dbReference type="ARBA" id="ARBA00024362"/>
    </source>
</evidence>
<feature type="transmembrane region" description="Helical" evidence="6">
    <location>
        <begin position="205"/>
        <end position="224"/>
    </location>
</feature>
<accession>A0AAV8SR14</accession>
<evidence type="ECO:0000256" key="1">
    <source>
        <dbReference type="ARBA" id="ARBA00004141"/>
    </source>
</evidence>
<evidence type="ECO:0000256" key="6">
    <source>
        <dbReference type="SAM" id="Phobius"/>
    </source>
</evidence>
<dbReference type="InterPro" id="IPR050382">
    <property type="entry name" value="MFS_Na/Anion_cotransporter"/>
</dbReference>
<keyword evidence="8" id="KW-1185">Reference proteome</keyword>
<dbReference type="Gene3D" id="1.20.1250.20">
    <property type="entry name" value="MFS general substrate transporter like domains"/>
    <property type="match status" value="1"/>
</dbReference>
<name>A0AAV8SR14_9ROSI</name>
<dbReference type="EMBL" id="JAIWQS010000009">
    <property type="protein sequence ID" value="KAJ8754349.1"/>
    <property type="molecule type" value="Genomic_DNA"/>
</dbReference>
<evidence type="ECO:0000313" key="8">
    <source>
        <dbReference type="Proteomes" id="UP001159364"/>
    </source>
</evidence>
<dbReference type="AlphaFoldDB" id="A0AAV8SR14"/>
<gene>
    <name evidence="7" type="ORF">K2173_002800</name>
</gene>
<feature type="transmembrane region" description="Helical" evidence="6">
    <location>
        <begin position="12"/>
        <end position="37"/>
    </location>
</feature>
<dbReference type="GO" id="GO:0016020">
    <property type="term" value="C:membrane"/>
    <property type="evidence" value="ECO:0007669"/>
    <property type="project" value="UniProtKB-SubCell"/>
</dbReference>
<comment type="similarity">
    <text evidence="5">Belongs to the major facilitator superfamily. Sodium/anion cotransporter (TC 2.A.1.14) family.</text>
</comment>
<feature type="transmembrane region" description="Helical" evidence="6">
    <location>
        <begin position="276"/>
        <end position="301"/>
    </location>
</feature>
<dbReference type="PANTHER" id="PTHR11662:SF282">
    <property type="entry name" value="ANION TRANSPORTER 5-RELATED"/>
    <property type="match status" value="1"/>
</dbReference>
<evidence type="ECO:0000256" key="3">
    <source>
        <dbReference type="ARBA" id="ARBA00022989"/>
    </source>
</evidence>
<comment type="subcellular location">
    <subcellularLocation>
        <location evidence="1">Membrane</location>
        <topology evidence="1">Multi-pass membrane protein</topology>
    </subcellularLocation>
</comment>
<reference evidence="7 8" key="1">
    <citation type="submission" date="2021-09" db="EMBL/GenBank/DDBJ databases">
        <title>Genomic insights and catalytic innovation underlie evolution of tropane alkaloids biosynthesis.</title>
        <authorList>
            <person name="Wang Y.-J."/>
            <person name="Tian T."/>
            <person name="Huang J.-P."/>
            <person name="Huang S.-X."/>
        </authorList>
    </citation>
    <scope>NUCLEOTIDE SEQUENCE [LARGE SCALE GENOMIC DNA]</scope>
    <source>
        <strain evidence="7">KIB-2018</strain>
        <tissue evidence="7">Leaf</tissue>
    </source>
</reference>
<feature type="transmembrane region" description="Helical" evidence="6">
    <location>
        <begin position="236"/>
        <end position="255"/>
    </location>
</feature>
<keyword evidence="4 6" id="KW-0472">Membrane</keyword>
<feature type="transmembrane region" description="Helical" evidence="6">
    <location>
        <begin position="106"/>
        <end position="128"/>
    </location>
</feature>
<organism evidence="7 8">
    <name type="scientific">Erythroxylum novogranatense</name>
    <dbReference type="NCBI Taxonomy" id="1862640"/>
    <lineage>
        <taxon>Eukaryota</taxon>
        <taxon>Viridiplantae</taxon>
        <taxon>Streptophyta</taxon>
        <taxon>Embryophyta</taxon>
        <taxon>Tracheophyta</taxon>
        <taxon>Spermatophyta</taxon>
        <taxon>Magnoliopsida</taxon>
        <taxon>eudicotyledons</taxon>
        <taxon>Gunneridae</taxon>
        <taxon>Pentapetalae</taxon>
        <taxon>rosids</taxon>
        <taxon>fabids</taxon>
        <taxon>Malpighiales</taxon>
        <taxon>Erythroxylaceae</taxon>
        <taxon>Erythroxylum</taxon>
    </lineage>
</organism>
<evidence type="ECO:0000256" key="2">
    <source>
        <dbReference type="ARBA" id="ARBA00022692"/>
    </source>
</evidence>
<feature type="transmembrane region" description="Helical" evidence="6">
    <location>
        <begin position="307"/>
        <end position="332"/>
    </location>
</feature>
<proteinExistence type="inferred from homology"/>
<dbReference type="InterPro" id="IPR011701">
    <property type="entry name" value="MFS"/>
</dbReference>
<keyword evidence="2 6" id="KW-0812">Transmembrane</keyword>
<dbReference type="InterPro" id="IPR036259">
    <property type="entry name" value="MFS_trans_sf"/>
</dbReference>
<feature type="transmembrane region" description="Helical" evidence="6">
    <location>
        <begin position="73"/>
        <end position="94"/>
    </location>
</feature>
<dbReference type="SUPFAM" id="SSF103473">
    <property type="entry name" value="MFS general substrate transporter"/>
    <property type="match status" value="1"/>
</dbReference>
<dbReference type="PANTHER" id="PTHR11662">
    <property type="entry name" value="SOLUTE CARRIER FAMILY 17"/>
    <property type="match status" value="1"/>
</dbReference>
<evidence type="ECO:0000256" key="4">
    <source>
        <dbReference type="ARBA" id="ARBA00023136"/>
    </source>
</evidence>
<protein>
    <recommendedName>
        <fullName evidence="9">PIN-like protein</fullName>
    </recommendedName>
</protein>
<dbReference type="Pfam" id="PF07690">
    <property type="entry name" value="MFS_1"/>
    <property type="match status" value="1"/>
</dbReference>
<evidence type="ECO:0008006" key="9">
    <source>
        <dbReference type="Google" id="ProtNLM"/>
    </source>
</evidence>
<dbReference type="GO" id="GO:0022857">
    <property type="term" value="F:transmembrane transporter activity"/>
    <property type="evidence" value="ECO:0007669"/>
    <property type="project" value="InterPro"/>
</dbReference>
<evidence type="ECO:0000313" key="7">
    <source>
        <dbReference type="EMBL" id="KAJ8754349.1"/>
    </source>
</evidence>
<dbReference type="Proteomes" id="UP001159364">
    <property type="component" value="Linkage Group LG09"/>
</dbReference>